<evidence type="ECO:0000256" key="9">
    <source>
        <dbReference type="ARBA" id="ARBA00023014"/>
    </source>
</evidence>
<evidence type="ECO:0000256" key="2">
    <source>
        <dbReference type="ARBA" id="ARBA00009777"/>
    </source>
</evidence>
<keyword evidence="10" id="KW-0963">Cytoplasm</keyword>
<dbReference type="PANTHER" id="PTHR30352:SF5">
    <property type="entry name" value="PYRUVATE FORMATE-LYASE 1-ACTIVATING ENZYME"/>
    <property type="match status" value="1"/>
</dbReference>
<dbReference type="InterPro" id="IPR013785">
    <property type="entry name" value="Aldolase_TIM"/>
</dbReference>
<feature type="domain" description="Radical SAM core" evidence="11">
    <location>
        <begin position="14"/>
        <end position="239"/>
    </location>
</feature>
<comment type="caution">
    <text evidence="12">The sequence shown here is derived from an EMBL/GenBank/DDBJ whole genome shotgun (WGS) entry which is preliminary data.</text>
</comment>
<dbReference type="EC" id="1.97.1.4" evidence="10"/>
<comment type="subcellular location">
    <subcellularLocation>
        <location evidence="10">Cytoplasm</location>
    </subcellularLocation>
</comment>
<dbReference type="Pfam" id="PF04055">
    <property type="entry name" value="Radical_SAM"/>
    <property type="match status" value="1"/>
</dbReference>
<keyword evidence="12" id="KW-0456">Lyase</keyword>
<evidence type="ECO:0000256" key="5">
    <source>
        <dbReference type="ARBA" id="ARBA00022691"/>
    </source>
</evidence>
<evidence type="ECO:0000256" key="8">
    <source>
        <dbReference type="ARBA" id="ARBA00023004"/>
    </source>
</evidence>
<dbReference type="Proteomes" id="UP000253314">
    <property type="component" value="Unassembled WGS sequence"/>
</dbReference>
<dbReference type="GO" id="GO:0043365">
    <property type="term" value="F:[formate-C-acetyltransferase]-activating enzyme activity"/>
    <property type="evidence" value="ECO:0007669"/>
    <property type="project" value="UniProtKB-UniRule"/>
</dbReference>
<dbReference type="GO" id="GO:0016829">
    <property type="term" value="F:lyase activity"/>
    <property type="evidence" value="ECO:0007669"/>
    <property type="project" value="UniProtKB-KW"/>
</dbReference>
<reference evidence="12 13" key="1">
    <citation type="submission" date="2018-07" db="EMBL/GenBank/DDBJ databases">
        <title>Lottiidibacillus patelloidae gen. nov., sp. nov., isolated from the intestinal tract of a marine limpet and the reclassification of B. taeanensis BH030017T, B. algicola KMM 3737T and B. hwajinpoensis SW-72T as genus Lottiidibacillus.</title>
        <authorList>
            <person name="Liu R."/>
            <person name="Huang Z."/>
        </authorList>
    </citation>
    <scope>NUCLEOTIDE SEQUENCE [LARGE SCALE GENOMIC DNA]</scope>
    <source>
        <strain evidence="12 13">BH030017</strain>
    </source>
</reference>
<keyword evidence="4 10" id="KW-0004">4Fe-4S</keyword>
<dbReference type="Gene3D" id="3.20.20.70">
    <property type="entry name" value="Aldolase class I"/>
    <property type="match status" value="1"/>
</dbReference>
<keyword evidence="13" id="KW-1185">Reference proteome</keyword>
<gene>
    <name evidence="12" type="primary">pflA</name>
    <name evidence="12" type="ORF">DS031_14740</name>
</gene>
<dbReference type="PROSITE" id="PS51918">
    <property type="entry name" value="RADICAL_SAM"/>
    <property type="match status" value="1"/>
</dbReference>
<dbReference type="PANTHER" id="PTHR30352">
    <property type="entry name" value="PYRUVATE FORMATE-LYASE-ACTIVATING ENZYME"/>
    <property type="match status" value="1"/>
</dbReference>
<keyword evidence="12" id="KW-0670">Pyruvate</keyword>
<dbReference type="NCBIfam" id="TIGR02493">
    <property type="entry name" value="PFLA"/>
    <property type="match status" value="1"/>
</dbReference>
<evidence type="ECO:0000256" key="7">
    <source>
        <dbReference type="ARBA" id="ARBA00023002"/>
    </source>
</evidence>
<name>A0A366XRS9_9BACI</name>
<dbReference type="GO" id="GO:0046872">
    <property type="term" value="F:metal ion binding"/>
    <property type="evidence" value="ECO:0007669"/>
    <property type="project" value="UniProtKB-UniRule"/>
</dbReference>
<dbReference type="GO" id="GO:0005737">
    <property type="term" value="C:cytoplasm"/>
    <property type="evidence" value="ECO:0007669"/>
    <property type="project" value="UniProtKB-SubCell"/>
</dbReference>
<keyword evidence="6 10" id="KW-0479">Metal-binding</keyword>
<dbReference type="OrthoDB" id="9782387at2"/>
<evidence type="ECO:0000259" key="11">
    <source>
        <dbReference type="PROSITE" id="PS51918"/>
    </source>
</evidence>
<dbReference type="AlphaFoldDB" id="A0A366XRS9"/>
<organism evidence="12 13">
    <name type="scientific">Bacillus taeanensis</name>
    <dbReference type="NCBI Taxonomy" id="273032"/>
    <lineage>
        <taxon>Bacteria</taxon>
        <taxon>Bacillati</taxon>
        <taxon>Bacillota</taxon>
        <taxon>Bacilli</taxon>
        <taxon>Bacillales</taxon>
        <taxon>Bacillaceae</taxon>
        <taxon>Bacillus</taxon>
    </lineage>
</organism>
<evidence type="ECO:0000256" key="4">
    <source>
        <dbReference type="ARBA" id="ARBA00022485"/>
    </source>
</evidence>
<evidence type="ECO:0000256" key="6">
    <source>
        <dbReference type="ARBA" id="ARBA00022723"/>
    </source>
</evidence>
<dbReference type="InterPro" id="IPR012838">
    <property type="entry name" value="PFL1_activating"/>
</dbReference>
<proteinExistence type="inferred from homology"/>
<dbReference type="InterPro" id="IPR058240">
    <property type="entry name" value="rSAM_sf"/>
</dbReference>
<dbReference type="PROSITE" id="PS01087">
    <property type="entry name" value="RADICAL_ACTIVATING"/>
    <property type="match status" value="1"/>
</dbReference>
<dbReference type="SUPFAM" id="SSF102114">
    <property type="entry name" value="Radical SAM enzymes"/>
    <property type="match status" value="1"/>
</dbReference>
<dbReference type="SFLD" id="SFLDS00029">
    <property type="entry name" value="Radical_SAM"/>
    <property type="match status" value="1"/>
</dbReference>
<protein>
    <recommendedName>
        <fullName evidence="3 10">Pyruvate formate-lyase-activating enzyme</fullName>
        <ecNumber evidence="10">1.97.1.4</ecNumber>
    </recommendedName>
</protein>
<dbReference type="SFLD" id="SFLDG01066">
    <property type="entry name" value="organic_radical-activating_enz"/>
    <property type="match status" value="1"/>
</dbReference>
<evidence type="ECO:0000256" key="3">
    <source>
        <dbReference type="ARBA" id="ARBA00021356"/>
    </source>
</evidence>
<accession>A0A366XRS9</accession>
<sequence>MKGRIHSVESCGTVDGPGLRFVVFLQGCPLRCIYCHNPDTWNTKGGKVVDSNELIEEMKDYLPYMKFSNGGITLSGGEPLLQPDFVLDLFTKCKELGIHTTLDTAGSVHPANLKEILNVTDLVLLDIKHIDNRKHKEITGLSNRNTLKFAKLLDEQEIPMWVRHVLILGYTNDEKDLTELGNFLSSLHHVQKVEVLPYHKMGEYKWEALGLNNQLTELSPPSNEEVEKAYRLLTKKLIR</sequence>
<evidence type="ECO:0000313" key="12">
    <source>
        <dbReference type="EMBL" id="RBW68842.1"/>
    </source>
</evidence>
<keyword evidence="7 10" id="KW-0560">Oxidoreductase</keyword>
<comment type="cofactor">
    <cofactor evidence="10">
        <name>[4Fe-4S] cluster</name>
        <dbReference type="ChEBI" id="CHEBI:49883"/>
    </cofactor>
    <text evidence="10">Binds 1 [4Fe-4S] cluster. The cluster is coordinated with 3 cysteines and an exchangeable S-adenosyl-L-methionine.</text>
</comment>
<dbReference type="EMBL" id="QOCW01000016">
    <property type="protein sequence ID" value="RBW68842.1"/>
    <property type="molecule type" value="Genomic_DNA"/>
</dbReference>
<comment type="function">
    <text evidence="1 10">Activation of pyruvate formate-lyase under anaerobic conditions by generation of an organic free radical, using S-adenosylmethionine and reduced flavodoxin as cosubstrates to produce 5'-deoxy-adenosine.</text>
</comment>
<keyword evidence="8 10" id="KW-0408">Iron</keyword>
<comment type="catalytic activity">
    <reaction evidence="10">
        <text>glycyl-[formate C-acetyltransferase] + reduced [flavodoxin] + S-adenosyl-L-methionine = glycin-2-yl radical-[formate C-acetyltransferase] + semiquinone [flavodoxin] + 5'-deoxyadenosine + L-methionine + H(+)</text>
        <dbReference type="Rhea" id="RHEA:19225"/>
        <dbReference type="Rhea" id="RHEA-COMP:10622"/>
        <dbReference type="Rhea" id="RHEA-COMP:12190"/>
        <dbReference type="Rhea" id="RHEA-COMP:12191"/>
        <dbReference type="Rhea" id="RHEA-COMP:14480"/>
        <dbReference type="ChEBI" id="CHEBI:15378"/>
        <dbReference type="ChEBI" id="CHEBI:17319"/>
        <dbReference type="ChEBI" id="CHEBI:29947"/>
        <dbReference type="ChEBI" id="CHEBI:32722"/>
        <dbReference type="ChEBI" id="CHEBI:57618"/>
        <dbReference type="ChEBI" id="CHEBI:57844"/>
        <dbReference type="ChEBI" id="CHEBI:59789"/>
        <dbReference type="ChEBI" id="CHEBI:140311"/>
        <dbReference type="EC" id="1.97.1.4"/>
    </reaction>
</comment>
<dbReference type="GO" id="GO:0051539">
    <property type="term" value="F:4 iron, 4 sulfur cluster binding"/>
    <property type="evidence" value="ECO:0007669"/>
    <property type="project" value="UniProtKB-UniRule"/>
</dbReference>
<evidence type="ECO:0000256" key="1">
    <source>
        <dbReference type="ARBA" id="ARBA00003141"/>
    </source>
</evidence>
<evidence type="ECO:0000313" key="13">
    <source>
        <dbReference type="Proteomes" id="UP000253314"/>
    </source>
</evidence>
<keyword evidence="5 10" id="KW-0949">S-adenosyl-L-methionine</keyword>
<dbReference type="RefSeq" id="WP_113806841.1">
    <property type="nucleotide sequence ID" value="NZ_QOCW01000016.1"/>
</dbReference>
<dbReference type="InterPro" id="IPR007197">
    <property type="entry name" value="rSAM"/>
</dbReference>
<dbReference type="InterPro" id="IPR001989">
    <property type="entry name" value="Radical_activat_CS"/>
</dbReference>
<dbReference type="CDD" id="cd01335">
    <property type="entry name" value="Radical_SAM"/>
    <property type="match status" value="1"/>
</dbReference>
<dbReference type="InterPro" id="IPR034457">
    <property type="entry name" value="Organic_radical-activating"/>
</dbReference>
<comment type="similarity">
    <text evidence="2 10">Belongs to the organic radical-activating enzymes family.</text>
</comment>
<keyword evidence="9 10" id="KW-0411">Iron-sulfur</keyword>
<evidence type="ECO:0000256" key="10">
    <source>
        <dbReference type="RuleBase" id="RU362053"/>
    </source>
</evidence>